<accession>A0A2Z6RSR8</accession>
<evidence type="ECO:0000313" key="3">
    <source>
        <dbReference type="Proteomes" id="UP000247702"/>
    </source>
</evidence>
<keyword evidence="3" id="KW-1185">Reference proteome</keyword>
<comment type="caution">
    <text evidence="2">The sequence shown here is derived from an EMBL/GenBank/DDBJ whole genome shotgun (WGS) entry which is preliminary data.</text>
</comment>
<dbReference type="AlphaFoldDB" id="A0A2Z6RSR8"/>
<name>A0A2Z6RSR8_9GLOM</name>
<dbReference type="Proteomes" id="UP000247702">
    <property type="component" value="Unassembled WGS sequence"/>
</dbReference>
<evidence type="ECO:0000256" key="1">
    <source>
        <dbReference type="SAM" id="MobiDB-lite"/>
    </source>
</evidence>
<dbReference type="EMBL" id="BEXD01004028">
    <property type="protein sequence ID" value="GBC05774.1"/>
    <property type="molecule type" value="Genomic_DNA"/>
</dbReference>
<feature type="region of interest" description="Disordered" evidence="1">
    <location>
        <begin position="14"/>
        <end position="34"/>
    </location>
</feature>
<protein>
    <submittedName>
        <fullName evidence="2">Uncharacterized protein</fullName>
    </submittedName>
</protein>
<sequence>MAILAMYPIPTNHPTSSIQLPDPTKASPHSNGPAAYRSFVRSSSKLNNPFLAVLILSSSRHFRQNRPSALPEERPFLDILAFGSNSLSKIENYTITLRNSLSCRHSSKCQELIPQTKQLMVNAVAHRK</sequence>
<organism evidence="2 3">
    <name type="scientific">Rhizophagus clarus</name>
    <dbReference type="NCBI Taxonomy" id="94130"/>
    <lineage>
        <taxon>Eukaryota</taxon>
        <taxon>Fungi</taxon>
        <taxon>Fungi incertae sedis</taxon>
        <taxon>Mucoromycota</taxon>
        <taxon>Glomeromycotina</taxon>
        <taxon>Glomeromycetes</taxon>
        <taxon>Glomerales</taxon>
        <taxon>Glomeraceae</taxon>
        <taxon>Rhizophagus</taxon>
    </lineage>
</organism>
<reference evidence="2 3" key="1">
    <citation type="submission" date="2017-11" db="EMBL/GenBank/DDBJ databases">
        <title>The genome of Rhizophagus clarus HR1 reveals common genetic basis of auxotrophy among arbuscular mycorrhizal fungi.</title>
        <authorList>
            <person name="Kobayashi Y."/>
        </authorList>
    </citation>
    <scope>NUCLEOTIDE SEQUENCE [LARGE SCALE GENOMIC DNA]</scope>
    <source>
        <strain evidence="2 3">HR1</strain>
    </source>
</reference>
<proteinExistence type="predicted"/>
<gene>
    <name evidence="2" type="ORF">RclHR1_06410011</name>
</gene>
<evidence type="ECO:0000313" key="2">
    <source>
        <dbReference type="EMBL" id="GBC05774.1"/>
    </source>
</evidence>